<dbReference type="PIRSF" id="PIRSF016305">
    <property type="entry name" value="LCM_mtfrase"/>
    <property type="match status" value="1"/>
</dbReference>
<evidence type="ECO:0000256" key="8">
    <source>
        <dbReference type="PIRNR" id="PIRNR016305"/>
    </source>
</evidence>
<dbReference type="EC" id="2.1.1.233" evidence="3 8"/>
<comment type="function">
    <text evidence="8">Methylates the carboxyl group of the C-terminal leucine residue of protein phosphatase 2A catalytic subunits to form alpha-leucine ester residues.</text>
</comment>
<evidence type="ECO:0000256" key="2">
    <source>
        <dbReference type="ARBA" id="ARBA00010703"/>
    </source>
</evidence>
<accession>A0AAE0WIW1</accession>
<proteinExistence type="inferred from homology"/>
<dbReference type="GO" id="GO:0018423">
    <property type="term" value="F:protein C-terminal leucine carboxyl O-methyltransferase activity"/>
    <property type="evidence" value="ECO:0007669"/>
    <property type="project" value="UniProtKB-EC"/>
</dbReference>
<dbReference type="InterPro" id="IPR029063">
    <property type="entry name" value="SAM-dependent_MTases_sf"/>
</dbReference>
<dbReference type="GeneID" id="89960794"/>
<feature type="binding site" evidence="9">
    <location>
        <position position="123"/>
    </location>
    <ligand>
        <name>S-adenosyl-L-methionine</name>
        <dbReference type="ChEBI" id="CHEBI:59789"/>
    </ligand>
</feature>
<evidence type="ECO:0000256" key="6">
    <source>
        <dbReference type="ARBA" id="ARBA00022679"/>
    </source>
</evidence>
<dbReference type="Gene3D" id="3.40.50.150">
    <property type="entry name" value="Vaccinia Virus protein VP39"/>
    <property type="match status" value="1"/>
</dbReference>
<keyword evidence="12" id="KW-1185">Reference proteome</keyword>
<feature type="binding site" evidence="9">
    <location>
        <position position="97"/>
    </location>
    <ligand>
        <name>S-adenosyl-L-methionine</name>
        <dbReference type="ChEBI" id="CHEBI:59789"/>
    </ligand>
</feature>
<dbReference type="SUPFAM" id="SSF53335">
    <property type="entry name" value="S-adenosyl-L-methionine-dependent methyltransferases"/>
    <property type="match status" value="1"/>
</dbReference>
<keyword evidence="6 8" id="KW-0808">Transferase</keyword>
<evidence type="ECO:0000256" key="1">
    <source>
        <dbReference type="ARBA" id="ARBA00000724"/>
    </source>
</evidence>
<feature type="binding site" evidence="9">
    <location>
        <position position="213"/>
    </location>
    <ligand>
        <name>S-adenosyl-L-methionine</name>
        <dbReference type="ChEBI" id="CHEBI:59789"/>
    </ligand>
</feature>
<evidence type="ECO:0000256" key="4">
    <source>
        <dbReference type="ARBA" id="ARBA00017497"/>
    </source>
</evidence>
<feature type="binding site" evidence="9">
    <location>
        <begin position="187"/>
        <end position="188"/>
    </location>
    <ligand>
        <name>S-adenosyl-L-methionine</name>
        <dbReference type="ChEBI" id="CHEBI:59789"/>
    </ligand>
</feature>
<dbReference type="InterPro" id="IPR016651">
    <property type="entry name" value="LCMT1"/>
</dbReference>
<name>A0AAE0WIW1_9PEZI</name>
<protein>
    <recommendedName>
        <fullName evidence="4 8">Leucine carboxyl methyltransferase 1</fullName>
        <ecNumber evidence="3 8">2.1.1.233</ecNumber>
    </recommendedName>
</protein>
<comment type="similarity">
    <text evidence="2 8">Belongs to the methyltransferase superfamily. LCMT family.</text>
</comment>
<dbReference type="Proteomes" id="UP001274830">
    <property type="component" value="Unassembled WGS sequence"/>
</dbReference>
<evidence type="ECO:0000313" key="12">
    <source>
        <dbReference type="Proteomes" id="UP001274830"/>
    </source>
</evidence>
<dbReference type="Pfam" id="PF04072">
    <property type="entry name" value="LCM"/>
    <property type="match status" value="1"/>
</dbReference>
<evidence type="ECO:0000256" key="5">
    <source>
        <dbReference type="ARBA" id="ARBA00022603"/>
    </source>
</evidence>
<dbReference type="EMBL" id="JAUTXT010000039">
    <property type="protein sequence ID" value="KAK3671792.1"/>
    <property type="molecule type" value="Genomic_DNA"/>
</dbReference>
<organism evidence="11 12">
    <name type="scientific">Recurvomyces mirabilis</name>
    <dbReference type="NCBI Taxonomy" id="574656"/>
    <lineage>
        <taxon>Eukaryota</taxon>
        <taxon>Fungi</taxon>
        <taxon>Dikarya</taxon>
        <taxon>Ascomycota</taxon>
        <taxon>Pezizomycotina</taxon>
        <taxon>Dothideomycetes</taxon>
        <taxon>Dothideomycetidae</taxon>
        <taxon>Mycosphaerellales</taxon>
        <taxon>Teratosphaeriaceae</taxon>
        <taxon>Recurvomyces</taxon>
    </lineage>
</organism>
<evidence type="ECO:0000313" key="11">
    <source>
        <dbReference type="EMBL" id="KAK3671792.1"/>
    </source>
</evidence>
<dbReference type="InterPro" id="IPR007213">
    <property type="entry name" value="Ppm1/Ppm2/Tcmp"/>
</dbReference>
<evidence type="ECO:0000256" key="7">
    <source>
        <dbReference type="ARBA" id="ARBA00022691"/>
    </source>
</evidence>
<dbReference type="RefSeq" id="XP_064696468.1">
    <property type="nucleotide sequence ID" value="XM_064836259.1"/>
</dbReference>
<dbReference type="AlphaFoldDB" id="A0AAE0WIW1"/>
<sequence length="366" mass="40918">MASIPTLNTLRTGRRGPRLRGGRGGRSLPDSPSNDLNDSIEAGRDHVVQQTDNDASNSRQSAVALGYLNDSFSSAFGTPELQASRRYPIINRGTYVRTKAIDKLVKNFLDSRPNEKKQIISLGAGSDTRFFRLASEETISAKIVYHELDFEANVARKRACIRQSPQLEAVISQARSSGSEYHLHALDLRNLTNKSPPIIPGLDSDLPTLLLSECCLCYLPPDTATSVLQYFTMNLKSSLALALYEPIRPYDAFGRTMVTNLASRGIHLQTLKQYSSLEAQRQRLKLAGFDTGQGARDVYQLYRNEDWVSAKERERVEALEWLDEIEEWKLLASHYCIAWSWRGEAFTEAWAKVEGSRTPAEGDEGG</sequence>
<reference evidence="11" key="1">
    <citation type="submission" date="2023-07" db="EMBL/GenBank/DDBJ databases">
        <title>Black Yeasts Isolated from many extreme environments.</title>
        <authorList>
            <person name="Coleine C."/>
            <person name="Stajich J.E."/>
            <person name="Selbmann L."/>
        </authorList>
    </citation>
    <scope>NUCLEOTIDE SEQUENCE</scope>
    <source>
        <strain evidence="11">CCFEE 5485</strain>
    </source>
</reference>
<gene>
    <name evidence="11" type="primary">PPM1</name>
    <name evidence="11" type="ORF">LTR78_008337</name>
</gene>
<evidence type="ECO:0000256" key="3">
    <source>
        <dbReference type="ARBA" id="ARBA00012834"/>
    </source>
</evidence>
<evidence type="ECO:0000256" key="10">
    <source>
        <dbReference type="SAM" id="MobiDB-lite"/>
    </source>
</evidence>
<dbReference type="PANTHER" id="PTHR13600:SF21">
    <property type="entry name" value="LEUCINE CARBOXYL METHYLTRANSFERASE 1"/>
    <property type="match status" value="1"/>
</dbReference>
<dbReference type="GO" id="GO:0032259">
    <property type="term" value="P:methylation"/>
    <property type="evidence" value="ECO:0007669"/>
    <property type="project" value="UniProtKB-KW"/>
</dbReference>
<keyword evidence="7 8" id="KW-0949">S-adenosyl-L-methionine</keyword>
<feature type="compositionally biased region" description="Low complexity" evidence="10">
    <location>
        <begin position="1"/>
        <end position="11"/>
    </location>
</feature>
<evidence type="ECO:0000256" key="9">
    <source>
        <dbReference type="PIRSR" id="PIRSR016305-1"/>
    </source>
</evidence>
<comment type="caution">
    <text evidence="11">The sequence shown here is derived from an EMBL/GenBank/DDBJ whole genome shotgun (WGS) entry which is preliminary data.</text>
</comment>
<feature type="region of interest" description="Disordered" evidence="10">
    <location>
        <begin position="1"/>
        <end position="39"/>
    </location>
</feature>
<feature type="compositionally biased region" description="Basic residues" evidence="10">
    <location>
        <begin position="12"/>
        <end position="23"/>
    </location>
</feature>
<comment type="catalytic activity">
    <reaction evidence="1 8">
        <text>[phosphatase 2A protein]-C-terminal L-leucine + S-adenosyl-L-methionine = [phosphatase 2A protein]-C-terminal L-leucine methyl ester + S-adenosyl-L-homocysteine</text>
        <dbReference type="Rhea" id="RHEA:48544"/>
        <dbReference type="Rhea" id="RHEA-COMP:12134"/>
        <dbReference type="Rhea" id="RHEA-COMP:12135"/>
        <dbReference type="ChEBI" id="CHEBI:57856"/>
        <dbReference type="ChEBI" id="CHEBI:59789"/>
        <dbReference type="ChEBI" id="CHEBI:90516"/>
        <dbReference type="ChEBI" id="CHEBI:90517"/>
        <dbReference type="EC" id="2.1.1.233"/>
    </reaction>
</comment>
<dbReference type="PANTHER" id="PTHR13600">
    <property type="entry name" value="LEUCINE CARBOXYL METHYLTRANSFERASE"/>
    <property type="match status" value="1"/>
</dbReference>
<keyword evidence="5 8" id="KW-0489">Methyltransferase</keyword>